<feature type="compositionally biased region" description="Basic and acidic residues" evidence="3">
    <location>
        <begin position="927"/>
        <end position="961"/>
    </location>
</feature>
<accession>A0ABQ6MG70</accession>
<organism evidence="5 6">
    <name type="scientific">Tetraparma gracilis</name>
    <dbReference type="NCBI Taxonomy" id="2962635"/>
    <lineage>
        <taxon>Eukaryota</taxon>
        <taxon>Sar</taxon>
        <taxon>Stramenopiles</taxon>
        <taxon>Ochrophyta</taxon>
        <taxon>Bolidophyceae</taxon>
        <taxon>Parmales</taxon>
        <taxon>Triparmaceae</taxon>
        <taxon>Tetraparma</taxon>
    </lineage>
</organism>
<feature type="compositionally biased region" description="Basic and acidic residues" evidence="3">
    <location>
        <begin position="783"/>
        <end position="799"/>
    </location>
</feature>
<feature type="repeat" description="WD" evidence="2">
    <location>
        <begin position="246"/>
        <end position="278"/>
    </location>
</feature>
<dbReference type="PANTHER" id="PTHR44324">
    <property type="entry name" value="WD40 REPEAT DOMAIN 95"/>
    <property type="match status" value="1"/>
</dbReference>
<evidence type="ECO:0000256" key="3">
    <source>
        <dbReference type="SAM" id="MobiDB-lite"/>
    </source>
</evidence>
<dbReference type="EMBL" id="BRYB01002807">
    <property type="protein sequence ID" value="GMI25736.1"/>
    <property type="molecule type" value="Genomic_DNA"/>
</dbReference>
<dbReference type="Pfam" id="PF00400">
    <property type="entry name" value="WD40"/>
    <property type="match status" value="3"/>
</dbReference>
<dbReference type="Gene3D" id="2.130.10.10">
    <property type="entry name" value="YVTN repeat-like/Quinoprotein amine dehydrogenase"/>
    <property type="match status" value="3"/>
</dbReference>
<dbReference type="Proteomes" id="UP001165060">
    <property type="component" value="Unassembled WGS sequence"/>
</dbReference>
<comment type="caution">
    <text evidence="5">The sequence shown here is derived from an EMBL/GenBank/DDBJ whole genome shotgun (WGS) entry which is preliminary data.</text>
</comment>
<feature type="non-terminal residue" evidence="5">
    <location>
        <position position="1"/>
    </location>
</feature>
<name>A0ABQ6MG70_9STRA</name>
<evidence type="ECO:0000313" key="6">
    <source>
        <dbReference type="Proteomes" id="UP001165060"/>
    </source>
</evidence>
<feature type="region of interest" description="Disordered" evidence="3">
    <location>
        <begin position="1141"/>
        <end position="1160"/>
    </location>
</feature>
<sequence length="1263" mass="139556">EMTGDLVELFREVDINGDGDMEWDEFTRFIVEKASLFQDALSLAPTPPYQHQTRLNAENIPVQQRWRHTNTLDQICPITKWSGSRRGVADQFAVVEAHSKTVCLYNSLSGTLDASMYQNAVPLALCHVESERCLVTSCADMTLNAWNLEDPSAKKRYKLRNKWPTKNAMMSLAWVEAHKLLYAGETTGTIGAWSLEHRVERGRFEGHQDIVMNMISMEGLNNVVSASLDTTVRIWDTYTQQETNKLVGHNKGVFSLSYNPEQRFIISAGFDHDAYVWSPFVNTLLFKLSGHTSSLVGCECVPGSHELVTADSSGTFKVWDLRNFMCTQTFTSGDLNDLTGMCSFAHMKLPAGATAPPGKNAQYHNPEEKDEDYRIVCGTKRLFFFDQFRAQTEPVTDVLPITCALFNSVSLTILTAAGHNIKIWDAVLGNIKVEYSNIVDEDVSAACLDDRQRKFIIGTVGGSIGVYNYSNGALMKSFPPFETTGISGSAAVTDLVYCSHAKVVLAACVSGSIRIYDELDPENCLILREFDKNYTHVSQAMVHYARGSDTVVSAGTRGGDLIKYFDFETGKCLGEFDYIEKKDDDSLGLVDHDVPDDLSATSSILQAPKLSPTQSQISAAVTDLPVVYAMVCLDHYPLLAMSMSDGKIAIYGMRTAHPRIRNTKLFEFENLPPGTATYDAENEQAYPLLHMPRKEDALYKPHAVTHNPQLRRRSSSAGFAAEEESDEMWVTKPRFNSPRRFMALPAHSLVWDEDSECLYTGDESGRVRKWCIKNLLKELSDQGLGEKNDKASTEDERYGQSKTKSMGRRSTDKKSFASHDFNDVSNYKPVDDFDKDKVLEFVWGCECHDDSCSVSMVSNDGVNSLLTYSSDRTVKMWTTDGRPMGTLLAGLETGTKNPVWDFHMDVEKRKAMDNEDAEEVFQRVLKDEEELNEVHPDKPQQRRGDIVDGKHKLEGGGEGHSDSVAGVNLRTIQKLRDHADHSLEATRIRGAEAVEEEMLDMSALAMEGAQQDMKHVRVLTVLSDMQSMSAQGASFEEEAPPGPYGSEEQKSGAVDDSEMVELERNLAKAGRHNTIKVPKGFQMNTLDKFEELGFELTGPGAKRRSKLTGDDDDASVASSPGSKTGKGRLPQLPQTYRVYKPPAPVAEHPTSVPPRFVKKPVLSREAADSYNKLNKQMKEWDDAGSKSSGHMLGANPFGGPEVGGGGGMGVSLDLGAFADKVPEELMVREGGADDDMSLMGDSVANRRKGRGAGAAGDDDASAF</sequence>
<reference evidence="5 6" key="1">
    <citation type="journal article" date="2023" name="Commun. Biol.">
        <title>Genome analysis of Parmales, the sister group of diatoms, reveals the evolutionary specialization of diatoms from phago-mixotrophs to photoautotrophs.</title>
        <authorList>
            <person name="Ban H."/>
            <person name="Sato S."/>
            <person name="Yoshikawa S."/>
            <person name="Yamada K."/>
            <person name="Nakamura Y."/>
            <person name="Ichinomiya M."/>
            <person name="Sato N."/>
            <person name="Blanc-Mathieu R."/>
            <person name="Endo H."/>
            <person name="Kuwata A."/>
            <person name="Ogata H."/>
        </authorList>
    </citation>
    <scope>NUCLEOTIDE SEQUENCE [LARGE SCALE GENOMIC DNA]</scope>
</reference>
<proteinExistence type="predicted"/>
<dbReference type="InterPro" id="IPR051242">
    <property type="entry name" value="WD-EF-hand_domain"/>
</dbReference>
<feature type="domain" description="EF-hand" evidence="4">
    <location>
        <begin position="1"/>
        <end position="36"/>
    </location>
</feature>
<dbReference type="PANTHER" id="PTHR44324:SF4">
    <property type="entry name" value="WD40 REPEAT DOMAIN 95"/>
    <property type="match status" value="1"/>
</dbReference>
<dbReference type="InterPro" id="IPR036322">
    <property type="entry name" value="WD40_repeat_dom_sf"/>
</dbReference>
<dbReference type="PROSITE" id="PS00018">
    <property type="entry name" value="EF_HAND_1"/>
    <property type="match status" value="1"/>
</dbReference>
<evidence type="ECO:0000256" key="2">
    <source>
        <dbReference type="PROSITE-ProRule" id="PRU00221"/>
    </source>
</evidence>
<dbReference type="SMART" id="SM00320">
    <property type="entry name" value="WD40"/>
    <property type="match status" value="9"/>
</dbReference>
<protein>
    <recommendedName>
        <fullName evidence="4">EF-hand domain-containing protein</fullName>
    </recommendedName>
</protein>
<dbReference type="InterPro" id="IPR018247">
    <property type="entry name" value="EF_Hand_1_Ca_BS"/>
</dbReference>
<evidence type="ECO:0000313" key="5">
    <source>
        <dbReference type="EMBL" id="GMI25736.1"/>
    </source>
</evidence>
<feature type="repeat" description="WD" evidence="2">
    <location>
        <begin position="204"/>
        <end position="245"/>
    </location>
</feature>
<gene>
    <name evidence="5" type="ORF">TeGR_g9425</name>
</gene>
<feature type="region of interest" description="Disordered" evidence="3">
    <location>
        <begin position="927"/>
        <end position="964"/>
    </location>
</feature>
<keyword evidence="1" id="KW-0677">Repeat</keyword>
<dbReference type="SUPFAM" id="SSF50978">
    <property type="entry name" value="WD40 repeat-like"/>
    <property type="match status" value="2"/>
</dbReference>
<keyword evidence="2" id="KW-0853">WD repeat</keyword>
<feature type="region of interest" description="Disordered" evidence="3">
    <location>
        <begin position="783"/>
        <end position="814"/>
    </location>
</feature>
<feature type="repeat" description="WD" evidence="2">
    <location>
        <begin position="288"/>
        <end position="329"/>
    </location>
</feature>
<dbReference type="InterPro" id="IPR002048">
    <property type="entry name" value="EF_hand_dom"/>
</dbReference>
<evidence type="ECO:0000259" key="4">
    <source>
        <dbReference type="PROSITE" id="PS50222"/>
    </source>
</evidence>
<feature type="region of interest" description="Disordered" evidence="3">
    <location>
        <begin position="1180"/>
        <end position="1204"/>
    </location>
</feature>
<dbReference type="InterPro" id="IPR015943">
    <property type="entry name" value="WD40/YVTN_repeat-like_dom_sf"/>
</dbReference>
<evidence type="ECO:0000256" key="1">
    <source>
        <dbReference type="ARBA" id="ARBA00022737"/>
    </source>
</evidence>
<feature type="region of interest" description="Disordered" evidence="3">
    <location>
        <begin position="1229"/>
        <end position="1263"/>
    </location>
</feature>
<feature type="region of interest" description="Disordered" evidence="3">
    <location>
        <begin position="1099"/>
        <end position="1135"/>
    </location>
</feature>
<feature type="region of interest" description="Disordered" evidence="3">
    <location>
        <begin position="1029"/>
        <end position="1057"/>
    </location>
</feature>
<keyword evidence="6" id="KW-1185">Reference proteome</keyword>
<dbReference type="InterPro" id="IPR001680">
    <property type="entry name" value="WD40_rpt"/>
</dbReference>
<dbReference type="PROSITE" id="PS50082">
    <property type="entry name" value="WD_REPEATS_2"/>
    <property type="match status" value="3"/>
</dbReference>
<dbReference type="PROSITE" id="PS50222">
    <property type="entry name" value="EF_HAND_2"/>
    <property type="match status" value="1"/>
</dbReference>
<dbReference type="PROSITE" id="PS50294">
    <property type="entry name" value="WD_REPEATS_REGION"/>
    <property type="match status" value="2"/>
</dbReference>